<feature type="compositionally biased region" description="Polar residues" evidence="1">
    <location>
        <begin position="392"/>
        <end position="402"/>
    </location>
</feature>
<feature type="compositionally biased region" description="Acidic residues" evidence="1">
    <location>
        <begin position="409"/>
        <end position="427"/>
    </location>
</feature>
<feature type="compositionally biased region" description="Basic and acidic residues" evidence="1">
    <location>
        <begin position="552"/>
        <end position="572"/>
    </location>
</feature>
<feature type="region of interest" description="Disordered" evidence="1">
    <location>
        <begin position="1"/>
        <end position="211"/>
    </location>
</feature>
<feature type="compositionally biased region" description="Acidic residues" evidence="1">
    <location>
        <begin position="191"/>
        <end position="200"/>
    </location>
</feature>
<accession>A0A2X0L884</accession>
<dbReference type="EMBL" id="FMWP01000127">
    <property type="protein sequence ID" value="SDA02994.1"/>
    <property type="molecule type" value="Genomic_DNA"/>
</dbReference>
<dbReference type="AlphaFoldDB" id="A0A2X0L884"/>
<feature type="compositionally biased region" description="Basic and acidic residues" evidence="1">
    <location>
        <begin position="591"/>
        <end position="601"/>
    </location>
</feature>
<organism evidence="2 3">
    <name type="scientific">Microbotryum saponariae</name>
    <dbReference type="NCBI Taxonomy" id="289078"/>
    <lineage>
        <taxon>Eukaryota</taxon>
        <taxon>Fungi</taxon>
        <taxon>Dikarya</taxon>
        <taxon>Basidiomycota</taxon>
        <taxon>Pucciniomycotina</taxon>
        <taxon>Microbotryomycetes</taxon>
        <taxon>Microbotryales</taxon>
        <taxon>Microbotryaceae</taxon>
        <taxon>Microbotryum</taxon>
    </lineage>
</organism>
<protein>
    <submittedName>
        <fullName evidence="2">BZ3500_MvSof-1268-A1-R1_Chr7-1g09205 protein</fullName>
    </submittedName>
</protein>
<evidence type="ECO:0000313" key="2">
    <source>
        <dbReference type="EMBL" id="SDA02994.1"/>
    </source>
</evidence>
<dbReference type="OrthoDB" id="2537999at2759"/>
<feature type="region of interest" description="Disordered" evidence="1">
    <location>
        <begin position="254"/>
        <end position="312"/>
    </location>
</feature>
<feature type="compositionally biased region" description="Basic and acidic residues" evidence="1">
    <location>
        <begin position="629"/>
        <end position="656"/>
    </location>
</feature>
<evidence type="ECO:0000256" key="1">
    <source>
        <dbReference type="SAM" id="MobiDB-lite"/>
    </source>
</evidence>
<feature type="compositionally biased region" description="Polar residues" evidence="1">
    <location>
        <begin position="619"/>
        <end position="628"/>
    </location>
</feature>
<feature type="compositionally biased region" description="Low complexity" evidence="1">
    <location>
        <begin position="136"/>
        <end position="147"/>
    </location>
</feature>
<feature type="region of interest" description="Disordered" evidence="1">
    <location>
        <begin position="543"/>
        <end position="656"/>
    </location>
</feature>
<evidence type="ECO:0000313" key="3">
    <source>
        <dbReference type="Proteomes" id="UP000249723"/>
    </source>
</evidence>
<reference evidence="3" key="1">
    <citation type="submission" date="2016-10" db="EMBL/GenBank/DDBJ databases">
        <authorList>
            <person name="Jeantristanb JTB J.-T."/>
            <person name="Ricardo R."/>
        </authorList>
    </citation>
    <scope>NUCLEOTIDE SEQUENCE [LARGE SCALE GENOMIC DNA]</scope>
</reference>
<feature type="region of interest" description="Disordered" evidence="1">
    <location>
        <begin position="386"/>
        <end position="431"/>
    </location>
</feature>
<proteinExistence type="predicted"/>
<keyword evidence="3" id="KW-1185">Reference proteome</keyword>
<name>A0A2X0L884_9BASI</name>
<dbReference type="STRING" id="289078.A0A2X0L884"/>
<sequence>MIPVASGSGTRPPGPPINRNGSYPDAPPGIRLSQAPSLGQGRERGRPGTPAGTIAGAVPVSAPVRPSRKGKEKAVDQDSINTLQHEQADIQDKPVPQKSAVKGSSSRSDSASIAAKDKVKSGKKKVRIDVAESSHSESSPSSNASADGDADDGEDEDADAEAEADGDGEGDESEIGPSSRRQSSGHIGQAEDLEAWDWDWADPSSLPIPGVAGRKKELKYLDEAIYKSALFDAAEQRVDLARMLLEWQALKSRQDQVESSTIAADEMLPHQTPLEPSLEHNRDEPGQPTTSDTEGPRAPRESLPPESIPSEVPIPSAAFLEKMSRWPLHPSRLPPQDVALSLEDAFHDLVAVALEDSVLLNLIRPAPSPRPPRARSAYQANAPFAVHVDPPNNLSSEQNGKTSGLDPSLQDDDLDSIGSEDEDEEEVLTSSLDDTLDEATLRNPHLPRLLHLLEQTTEILIEGMLERVPLGPPPPMDFYQRTGAIDPVQLPRAMGWETVLDVVKGVEGISSSVIEELEQSMTILYGPASQDPHPIQVLPPLIAPRKVRLPKRRDTAPPDPSKSREQSTRPKDTTSPASDEETTYRGKRQRRDSTESIEHEHKRSRQTTITRSRSASQQALSGGANSDRTGSHDDGVNEAREAQKFTDAEPDDNDGKEVATLLSSLLVVGARTAPA</sequence>
<feature type="compositionally biased region" description="Acidic residues" evidence="1">
    <location>
        <begin position="148"/>
        <end position="174"/>
    </location>
</feature>
<feature type="compositionally biased region" description="Low complexity" evidence="1">
    <location>
        <begin position="606"/>
        <end position="618"/>
    </location>
</feature>
<gene>
    <name evidence="2" type="ORF">BZ3500_MVSOF-1268-A1-R1_CHR7-1G09205</name>
</gene>
<feature type="compositionally biased region" description="Low complexity" evidence="1">
    <location>
        <begin position="98"/>
        <end position="114"/>
    </location>
</feature>
<dbReference type="Proteomes" id="UP000249723">
    <property type="component" value="Unassembled WGS sequence"/>
</dbReference>